<gene>
    <name evidence="1" type="ORF">ACH5RR_037044</name>
</gene>
<comment type="caution">
    <text evidence="1">The sequence shown here is derived from an EMBL/GenBank/DDBJ whole genome shotgun (WGS) entry which is preliminary data.</text>
</comment>
<dbReference type="Proteomes" id="UP001630127">
    <property type="component" value="Unassembled WGS sequence"/>
</dbReference>
<evidence type="ECO:0000313" key="2">
    <source>
        <dbReference type="Proteomes" id="UP001630127"/>
    </source>
</evidence>
<dbReference type="AlphaFoldDB" id="A0ABD2Y6I8"/>
<accession>A0ABD2Y6I8</accession>
<keyword evidence="2" id="KW-1185">Reference proteome</keyword>
<reference evidence="1 2" key="1">
    <citation type="submission" date="2024-11" db="EMBL/GenBank/DDBJ databases">
        <title>A near-complete genome assembly of Cinchona calisaya.</title>
        <authorList>
            <person name="Lian D.C."/>
            <person name="Zhao X.W."/>
            <person name="Wei L."/>
        </authorList>
    </citation>
    <scope>NUCLEOTIDE SEQUENCE [LARGE SCALE GENOMIC DNA]</scope>
    <source>
        <tissue evidence="1">Nenye</tissue>
    </source>
</reference>
<dbReference type="EMBL" id="JBJUIK010000015">
    <property type="protein sequence ID" value="KAL3502595.1"/>
    <property type="molecule type" value="Genomic_DNA"/>
</dbReference>
<protein>
    <submittedName>
        <fullName evidence="1">Uncharacterized protein</fullName>
    </submittedName>
</protein>
<organism evidence="1 2">
    <name type="scientific">Cinchona calisaya</name>
    <dbReference type="NCBI Taxonomy" id="153742"/>
    <lineage>
        <taxon>Eukaryota</taxon>
        <taxon>Viridiplantae</taxon>
        <taxon>Streptophyta</taxon>
        <taxon>Embryophyta</taxon>
        <taxon>Tracheophyta</taxon>
        <taxon>Spermatophyta</taxon>
        <taxon>Magnoliopsida</taxon>
        <taxon>eudicotyledons</taxon>
        <taxon>Gunneridae</taxon>
        <taxon>Pentapetalae</taxon>
        <taxon>asterids</taxon>
        <taxon>lamiids</taxon>
        <taxon>Gentianales</taxon>
        <taxon>Rubiaceae</taxon>
        <taxon>Cinchonoideae</taxon>
        <taxon>Cinchoneae</taxon>
        <taxon>Cinchona</taxon>
    </lineage>
</organism>
<sequence length="177" mass="19945">MYAVLAYISNSLYALHCKMDLLAWYLNRVHPFNMTNCLAKSKTPSCVGALHGDCNDEVANSNQRDGDDNDKGGDDVLVEVTKEVFQQRYLEDSLEASLVAEVDRADEVLNEYVQHMEMAPVWIRSKLTFEPLDTLTSSTKPPKSCIEEPPTLELKLLPNYLRYAFIGDNSNLPIIIS</sequence>
<evidence type="ECO:0000313" key="1">
    <source>
        <dbReference type="EMBL" id="KAL3502595.1"/>
    </source>
</evidence>
<proteinExistence type="predicted"/>
<name>A0ABD2Y6I8_9GENT</name>